<proteinExistence type="predicted"/>
<reference evidence="3" key="2">
    <citation type="journal article" date="2023" name="Microbiol Resour">
        <title>Decontamination and Annotation of the Draft Genome Sequence of the Oomycete Lagenidium giganteum ARSEF 373.</title>
        <authorList>
            <person name="Morgan W.R."/>
            <person name="Tartar A."/>
        </authorList>
    </citation>
    <scope>NUCLEOTIDE SEQUENCE</scope>
    <source>
        <strain evidence="3">ARSEF 373</strain>
    </source>
</reference>
<name>A0AAV2YTX2_9STRA</name>
<evidence type="ECO:0000313" key="3">
    <source>
        <dbReference type="EMBL" id="DAZ98132.1"/>
    </source>
</evidence>
<evidence type="ECO:0000313" key="4">
    <source>
        <dbReference type="Proteomes" id="UP001146120"/>
    </source>
</evidence>
<accession>A0AAV2YTX2</accession>
<dbReference type="InterPro" id="IPR001254">
    <property type="entry name" value="Trypsin_dom"/>
</dbReference>
<keyword evidence="1" id="KW-0843">Virulence</keyword>
<feature type="domain" description="Peptidase S1" evidence="2">
    <location>
        <begin position="306"/>
        <end position="381"/>
    </location>
</feature>
<dbReference type="GO" id="GO:0004252">
    <property type="term" value="F:serine-type endopeptidase activity"/>
    <property type="evidence" value="ECO:0007669"/>
    <property type="project" value="InterPro"/>
</dbReference>
<dbReference type="AlphaFoldDB" id="A0AAV2YTX2"/>
<reference evidence="3" key="1">
    <citation type="submission" date="2022-11" db="EMBL/GenBank/DDBJ databases">
        <authorList>
            <person name="Morgan W.R."/>
            <person name="Tartar A."/>
        </authorList>
    </citation>
    <scope>NUCLEOTIDE SEQUENCE</scope>
    <source>
        <strain evidence="3">ARSEF 373</strain>
    </source>
</reference>
<dbReference type="SUPFAM" id="SSF50494">
    <property type="entry name" value="Trypsin-like serine proteases"/>
    <property type="match status" value="1"/>
</dbReference>
<dbReference type="InterPro" id="IPR043504">
    <property type="entry name" value="Peptidase_S1_PA_chymotrypsin"/>
</dbReference>
<dbReference type="InterPro" id="IPR009003">
    <property type="entry name" value="Peptidase_S1_PA"/>
</dbReference>
<evidence type="ECO:0000256" key="1">
    <source>
        <dbReference type="ARBA" id="ARBA00023026"/>
    </source>
</evidence>
<organism evidence="3 4">
    <name type="scientific">Lagenidium giganteum</name>
    <dbReference type="NCBI Taxonomy" id="4803"/>
    <lineage>
        <taxon>Eukaryota</taxon>
        <taxon>Sar</taxon>
        <taxon>Stramenopiles</taxon>
        <taxon>Oomycota</taxon>
        <taxon>Peronosporomycetes</taxon>
        <taxon>Pythiales</taxon>
        <taxon>Pythiaceae</taxon>
    </lineage>
</organism>
<dbReference type="Pfam" id="PF00089">
    <property type="entry name" value="Trypsin"/>
    <property type="match status" value="1"/>
</dbReference>
<sequence>MAMNMSFVAVGGGVDVLHPVAEKDDNKTSTTLLGPKFDDFAMPEDEAFPGGWHRSQLPKHWPWSTSTVLLLPSLPAESSDLSLIGCMGFSIAPLSLLASRDCLSVTPTPRVYVSTQNSDGEWELQSYDIDGVHYSGDVRSTLAIAQLQDPIPHLQPFTLSERTLPFQHNEKRMKLVPYDHIFSKTAREQRAFSQVVRLPFFQCGLSTDSEAIQCLAPGEPARRHPSISFGRGLVLDDDKLFALPVIGDSAFTTAFHAVEVVGARKRWINVATDDTVTWAALPDVVALEASTKPILAPGYVSIFADGNKNVPVCGGVLISPRYALASAKCLENRWINFARVGAGRRDLPHSRGREEVHRVRRVSKMLSASDDGVAVIQLEGLSIFSPVILDDTSQYQVFVNPNVIVNSTAVAVVGNDHGNSTYDKTQRGRTCLARHRWTAVCSQAPHCDQQPHR</sequence>
<dbReference type="Gene3D" id="2.40.10.10">
    <property type="entry name" value="Trypsin-like serine proteases"/>
    <property type="match status" value="1"/>
</dbReference>
<comment type="caution">
    <text evidence="3">The sequence shown here is derived from an EMBL/GenBank/DDBJ whole genome shotgun (WGS) entry which is preliminary data.</text>
</comment>
<dbReference type="EMBL" id="DAKRPA010000115">
    <property type="protein sequence ID" value="DAZ98132.1"/>
    <property type="molecule type" value="Genomic_DNA"/>
</dbReference>
<keyword evidence="4" id="KW-1185">Reference proteome</keyword>
<evidence type="ECO:0000259" key="2">
    <source>
        <dbReference type="Pfam" id="PF00089"/>
    </source>
</evidence>
<dbReference type="Proteomes" id="UP001146120">
    <property type="component" value="Unassembled WGS sequence"/>
</dbReference>
<gene>
    <name evidence="3" type="ORF">N0F65_003118</name>
</gene>
<protein>
    <recommendedName>
        <fullName evidence="2">Peptidase S1 domain-containing protein</fullName>
    </recommendedName>
</protein>
<dbReference type="GO" id="GO:0006508">
    <property type="term" value="P:proteolysis"/>
    <property type="evidence" value="ECO:0007669"/>
    <property type="project" value="InterPro"/>
</dbReference>